<dbReference type="SUPFAM" id="SSF158745">
    <property type="entry name" value="LanC-like"/>
    <property type="match status" value="1"/>
</dbReference>
<gene>
    <name evidence="2" type="ORF">FHS44_004300</name>
</gene>
<keyword evidence="1" id="KW-0479">Metal-binding</keyword>
<reference evidence="2 3" key="1">
    <citation type="submission" date="2020-08" db="EMBL/GenBank/DDBJ databases">
        <title>Genomic Encyclopedia of Type Strains, Phase III (KMG-III): the genomes of soil and plant-associated and newly described type strains.</title>
        <authorList>
            <person name="Whitman W."/>
        </authorList>
    </citation>
    <scope>NUCLEOTIDE SEQUENCE [LARGE SCALE GENOMIC DNA]</scope>
    <source>
        <strain evidence="2 3">CECT 8840</strain>
    </source>
</reference>
<dbReference type="PRINTS" id="PR01950">
    <property type="entry name" value="LANCSUPER"/>
</dbReference>
<dbReference type="GO" id="GO:0046872">
    <property type="term" value="F:metal ion binding"/>
    <property type="evidence" value="ECO:0007669"/>
    <property type="project" value="UniProtKB-KW"/>
</dbReference>
<dbReference type="CDD" id="cd04793">
    <property type="entry name" value="LanC"/>
    <property type="match status" value="1"/>
</dbReference>
<dbReference type="Gene3D" id="1.50.10.20">
    <property type="match status" value="1"/>
</dbReference>
<name>A0A7W7QP95_9ACTN</name>
<dbReference type="EMBL" id="JACHJP010000004">
    <property type="protein sequence ID" value="MBB4917192.1"/>
    <property type="molecule type" value="Genomic_DNA"/>
</dbReference>
<dbReference type="PRINTS" id="PR01955">
    <property type="entry name" value="LANCFRANKIA"/>
</dbReference>
<dbReference type="AlphaFoldDB" id="A0A7W7QP95"/>
<comment type="caution">
    <text evidence="2">The sequence shown here is derived from an EMBL/GenBank/DDBJ whole genome shotgun (WGS) entry which is preliminary data.</text>
</comment>
<dbReference type="RefSeq" id="WP_184717249.1">
    <property type="nucleotide sequence ID" value="NZ_JACHJP010000004.1"/>
</dbReference>
<feature type="binding site" evidence="1">
    <location>
        <position position="301"/>
    </location>
    <ligand>
        <name>Zn(2+)</name>
        <dbReference type="ChEBI" id="CHEBI:29105"/>
    </ligand>
</feature>
<dbReference type="Proteomes" id="UP000552644">
    <property type="component" value="Unassembled WGS sequence"/>
</dbReference>
<evidence type="ECO:0000313" key="3">
    <source>
        <dbReference type="Proteomes" id="UP000552644"/>
    </source>
</evidence>
<keyword evidence="1" id="KW-0862">Zinc</keyword>
<accession>A0A7W7QP95</accession>
<proteinExistence type="predicted"/>
<dbReference type="Pfam" id="PF05147">
    <property type="entry name" value="LANC_like"/>
    <property type="match status" value="1"/>
</dbReference>
<dbReference type="SMART" id="SM01260">
    <property type="entry name" value="LANC_like"/>
    <property type="match status" value="1"/>
</dbReference>
<dbReference type="InterPro" id="IPR033889">
    <property type="entry name" value="LanC"/>
</dbReference>
<evidence type="ECO:0000256" key="1">
    <source>
        <dbReference type="PIRSR" id="PIRSR607822-1"/>
    </source>
</evidence>
<protein>
    <recommendedName>
        <fullName evidence="4">Lanthionine synthetase</fullName>
    </recommendedName>
</protein>
<evidence type="ECO:0008006" key="4">
    <source>
        <dbReference type="Google" id="ProtNLM"/>
    </source>
</evidence>
<dbReference type="GO" id="GO:0031179">
    <property type="term" value="P:peptide modification"/>
    <property type="evidence" value="ECO:0007669"/>
    <property type="project" value="InterPro"/>
</dbReference>
<feature type="binding site" evidence="1">
    <location>
        <position position="351"/>
    </location>
    <ligand>
        <name>Zn(2+)</name>
        <dbReference type="ChEBI" id="CHEBI:29105"/>
    </ligand>
</feature>
<sequence length="443" mass="47499">MSDLRDRAGEIAGIVAERLTDLDRVRRAIDDAATLAPGGPEERVYQDLSLTMGYPGVVLLFAELGREKAAHRETAHRLLAEAVTRPHPPTGGSLYIGLASLAFATRTAAGPGEYRSLIDPLDHYVTDLVEQRTRVWHGRLDDDPKHVAGSMGLYDVISGLSGLGRYLLMLAASGGDDGVLRDVLRYLVALTGTGEVAGRAVPRWWVAGGPRLDIPDDPVYRDGHANVGVAHGIAGPLALLALAWRAGVRVPGQREAMERVVAWLLDWRCPDAAGVCWPDTVTFEQHLGGERPTPGCVPTWCYGLPGIARSIQLAGLALDRRDWREAALDAMRSLLNRPTDGWTLASPSVCHGSAGLLRIAMRVAADSEGDTTAGDIADLAAERTVELFDPGFEVGFRYLVPPPKRYLESAGMLDGAAGTALALYGYATGDLTDSRWDAALLMA</sequence>
<evidence type="ECO:0000313" key="2">
    <source>
        <dbReference type="EMBL" id="MBB4917192.1"/>
    </source>
</evidence>
<organism evidence="2 3">
    <name type="scientific">Streptosporangium saharense</name>
    <dbReference type="NCBI Taxonomy" id="1706840"/>
    <lineage>
        <taxon>Bacteria</taxon>
        <taxon>Bacillati</taxon>
        <taxon>Actinomycetota</taxon>
        <taxon>Actinomycetes</taxon>
        <taxon>Streptosporangiales</taxon>
        <taxon>Streptosporangiaceae</taxon>
        <taxon>Streptosporangium</taxon>
    </lineage>
</organism>
<keyword evidence="3" id="KW-1185">Reference proteome</keyword>
<feature type="binding site" evidence="1">
    <location>
        <position position="350"/>
    </location>
    <ligand>
        <name>Zn(2+)</name>
        <dbReference type="ChEBI" id="CHEBI:29105"/>
    </ligand>
</feature>
<dbReference type="InterPro" id="IPR007822">
    <property type="entry name" value="LANC-like"/>
</dbReference>